<dbReference type="InterPro" id="IPR035156">
    <property type="entry name" value="DUF5471"/>
</dbReference>
<protein>
    <submittedName>
        <fullName evidence="2">Uncharacterized protein</fullName>
    </submittedName>
</protein>
<organism evidence="2 3">
    <name type="scientific">Shigella phage VB_Ship_A7</name>
    <dbReference type="NCBI Taxonomy" id="2562138"/>
    <lineage>
        <taxon>Viruses</taxon>
        <taxon>Duplodnaviria</taxon>
        <taxon>Heunggongvirae</taxon>
        <taxon>Uroviricota</taxon>
        <taxon>Caudoviricetes</taxon>
        <taxon>Autographivirales</taxon>
        <taxon>Autotranscriptaviridae</taxon>
        <taxon>Studiervirinae</taxon>
        <taxon>Berlinvirus</taxon>
        <taxon>Berlinvirus A7</taxon>
    </lineage>
</organism>
<accession>A0A4D6DS16</accession>
<dbReference type="RefSeq" id="YP_009821819.1">
    <property type="nucleotide sequence ID" value="NC_048180.1"/>
</dbReference>
<reference evidence="2 3" key="1">
    <citation type="submission" date="2019-03" db="EMBL/GenBank/DDBJ databases">
        <title>Characterization, Genome Sequence, and Analysis of Shigella Phage VB_Ship_A7.</title>
        <authorList>
            <person name="Xu J."/>
            <person name="Gu Y."/>
            <person name="Yu X."/>
            <person name="Liu X."/>
        </authorList>
    </citation>
    <scope>NUCLEOTIDE SEQUENCE [LARGE SCALE GENOMIC DNA]</scope>
</reference>
<dbReference type="KEGG" id="vg:55013306"/>
<evidence type="ECO:0000313" key="3">
    <source>
        <dbReference type="Proteomes" id="UP000297095"/>
    </source>
</evidence>
<keyword evidence="3" id="KW-1185">Reference proteome</keyword>
<dbReference type="GeneID" id="55013306"/>
<dbReference type="EMBL" id="MK685668">
    <property type="protein sequence ID" value="QBZ69004.1"/>
    <property type="molecule type" value="Genomic_DNA"/>
</dbReference>
<evidence type="ECO:0000256" key="1">
    <source>
        <dbReference type="SAM" id="Coils"/>
    </source>
</evidence>
<feature type="coiled-coil region" evidence="1">
    <location>
        <begin position="24"/>
        <end position="51"/>
    </location>
</feature>
<dbReference type="Proteomes" id="UP000297095">
    <property type="component" value="Segment"/>
</dbReference>
<proteinExistence type="predicted"/>
<evidence type="ECO:0000313" key="2">
    <source>
        <dbReference type="EMBL" id="QBZ69004.1"/>
    </source>
</evidence>
<name>A0A4D6DS16_9CAUD</name>
<sequence>MRLRRITMFKFINTLGKLVVKMYFREAKRLNDKARKDAAQAQRLAKQARLLSEDASAGVTSAAKIAAKATDLNKFFL</sequence>
<keyword evidence="1" id="KW-0175">Coiled coil</keyword>
<dbReference type="Pfam" id="PF17565">
    <property type="entry name" value="DUF5471"/>
    <property type="match status" value="1"/>
</dbReference>